<dbReference type="InterPro" id="IPR029526">
    <property type="entry name" value="PGBD"/>
</dbReference>
<protein>
    <recommendedName>
        <fullName evidence="1">PiggyBac transposable element-derived protein domain-containing protein</fullName>
    </recommendedName>
</protein>
<evidence type="ECO:0000259" key="1">
    <source>
        <dbReference type="Pfam" id="PF13843"/>
    </source>
</evidence>
<feature type="domain" description="PiggyBac transposable element-derived protein" evidence="1">
    <location>
        <begin position="2"/>
        <end position="116"/>
    </location>
</feature>
<dbReference type="EMBL" id="JANEYF010000658">
    <property type="protein sequence ID" value="KAJ8968730.1"/>
    <property type="molecule type" value="Genomic_DNA"/>
</dbReference>
<reference evidence="2" key="1">
    <citation type="journal article" date="2023" name="Insect Mol. Biol.">
        <title>Genome sequencing provides insights into the evolution of gene families encoding plant cell wall-degrading enzymes in longhorned beetles.</title>
        <authorList>
            <person name="Shin N.R."/>
            <person name="Okamura Y."/>
            <person name="Kirsch R."/>
            <person name="Pauchet Y."/>
        </authorList>
    </citation>
    <scope>NUCLEOTIDE SEQUENCE</scope>
    <source>
        <strain evidence="2">RBIC_L_NR</strain>
    </source>
</reference>
<keyword evidence="3" id="KW-1185">Reference proteome</keyword>
<evidence type="ECO:0000313" key="2">
    <source>
        <dbReference type="EMBL" id="KAJ8968730.1"/>
    </source>
</evidence>
<dbReference type="Pfam" id="PF13843">
    <property type="entry name" value="DDE_Tnp_1_7"/>
    <property type="match status" value="1"/>
</dbReference>
<proteinExistence type="predicted"/>
<name>A0AAV8ZS65_9CUCU</name>
<evidence type="ECO:0000313" key="3">
    <source>
        <dbReference type="Proteomes" id="UP001162156"/>
    </source>
</evidence>
<dbReference type="PANTHER" id="PTHR46599">
    <property type="entry name" value="PIGGYBAC TRANSPOSABLE ELEMENT-DERIVED PROTEIN 4"/>
    <property type="match status" value="1"/>
</dbReference>
<organism evidence="2 3">
    <name type="scientific">Rhamnusium bicolor</name>
    <dbReference type="NCBI Taxonomy" id="1586634"/>
    <lineage>
        <taxon>Eukaryota</taxon>
        <taxon>Metazoa</taxon>
        <taxon>Ecdysozoa</taxon>
        <taxon>Arthropoda</taxon>
        <taxon>Hexapoda</taxon>
        <taxon>Insecta</taxon>
        <taxon>Pterygota</taxon>
        <taxon>Neoptera</taxon>
        <taxon>Endopterygota</taxon>
        <taxon>Coleoptera</taxon>
        <taxon>Polyphaga</taxon>
        <taxon>Cucujiformia</taxon>
        <taxon>Chrysomeloidea</taxon>
        <taxon>Cerambycidae</taxon>
        <taxon>Lepturinae</taxon>
        <taxon>Rhagiini</taxon>
        <taxon>Rhamnusium</taxon>
    </lineage>
</organism>
<accession>A0AAV8ZS65</accession>
<sequence>MTDHTRTNRNLTMYNWFTSVQTAKNLLEKKITVVGTLRQNKNEIPPSFLDLKARPINSAIFCYSENLTLLSYCPPKTKKKTVIMLSTIHEKGDEPYTTKLPEIIKFYNSTKGGVDTLFNCITLILLAERHVVGHYACFIIC</sequence>
<dbReference type="AlphaFoldDB" id="A0AAV8ZS65"/>
<dbReference type="PANTHER" id="PTHR46599:SF6">
    <property type="entry name" value="DUAL SPECIFICITY PHOSPHATASE 26"/>
    <property type="match status" value="1"/>
</dbReference>
<dbReference type="Proteomes" id="UP001162156">
    <property type="component" value="Unassembled WGS sequence"/>
</dbReference>
<comment type="caution">
    <text evidence="2">The sequence shown here is derived from an EMBL/GenBank/DDBJ whole genome shotgun (WGS) entry which is preliminary data.</text>
</comment>
<gene>
    <name evidence="2" type="ORF">NQ314_002141</name>
</gene>